<accession>A0A9N9HQ60</accession>
<gene>
    <name evidence="1" type="ORF">DERYTH_LOCUS12955</name>
</gene>
<reference evidence="1" key="1">
    <citation type="submission" date="2021-06" db="EMBL/GenBank/DDBJ databases">
        <authorList>
            <person name="Kallberg Y."/>
            <person name="Tangrot J."/>
            <person name="Rosling A."/>
        </authorList>
    </citation>
    <scope>NUCLEOTIDE SEQUENCE</scope>
    <source>
        <strain evidence="1">MA453B</strain>
    </source>
</reference>
<dbReference type="Proteomes" id="UP000789405">
    <property type="component" value="Unassembled WGS sequence"/>
</dbReference>
<protein>
    <submittedName>
        <fullName evidence="1">8454_t:CDS:1</fullName>
    </submittedName>
</protein>
<dbReference type="EMBL" id="CAJVPY010008775">
    <property type="protein sequence ID" value="CAG8700515.1"/>
    <property type="molecule type" value="Genomic_DNA"/>
</dbReference>
<organism evidence="1 2">
    <name type="scientific">Dentiscutata erythropus</name>
    <dbReference type="NCBI Taxonomy" id="1348616"/>
    <lineage>
        <taxon>Eukaryota</taxon>
        <taxon>Fungi</taxon>
        <taxon>Fungi incertae sedis</taxon>
        <taxon>Mucoromycota</taxon>
        <taxon>Glomeromycotina</taxon>
        <taxon>Glomeromycetes</taxon>
        <taxon>Diversisporales</taxon>
        <taxon>Gigasporaceae</taxon>
        <taxon>Dentiscutata</taxon>
    </lineage>
</organism>
<proteinExistence type="predicted"/>
<comment type="caution">
    <text evidence="1">The sequence shown here is derived from an EMBL/GenBank/DDBJ whole genome shotgun (WGS) entry which is preliminary data.</text>
</comment>
<evidence type="ECO:0000313" key="2">
    <source>
        <dbReference type="Proteomes" id="UP000789405"/>
    </source>
</evidence>
<name>A0A9N9HQ60_9GLOM</name>
<sequence>MYETDLSNQNFIGLIANDMNNLATQFPKQWIPIMSNEINGLTKENQEIAQQYLNTKQQFAKVFGLAKTIVNQNALSNTSDDELLSDSSNNIEFDTNGIKKRKVSSIDVKNPLRK</sequence>
<dbReference type="OrthoDB" id="2400320at2759"/>
<evidence type="ECO:0000313" key="1">
    <source>
        <dbReference type="EMBL" id="CAG8700515.1"/>
    </source>
</evidence>
<keyword evidence="2" id="KW-1185">Reference proteome</keyword>
<dbReference type="AlphaFoldDB" id="A0A9N9HQ60"/>